<keyword evidence="2" id="KW-1185">Reference proteome</keyword>
<gene>
    <name evidence="1" type="ORF">ACFSCY_29280</name>
</gene>
<reference evidence="2" key="1">
    <citation type="journal article" date="2019" name="Int. J. Syst. Evol. Microbiol.">
        <title>The Global Catalogue of Microorganisms (GCM) 10K type strain sequencing project: providing services to taxonomists for standard genome sequencing and annotation.</title>
        <authorList>
            <consortium name="The Broad Institute Genomics Platform"/>
            <consortium name="The Broad Institute Genome Sequencing Center for Infectious Disease"/>
            <person name="Wu L."/>
            <person name="Ma J."/>
        </authorList>
    </citation>
    <scope>NUCLEOTIDE SEQUENCE [LARGE SCALE GENOMIC DNA]</scope>
    <source>
        <strain evidence="2">JCM 12165</strain>
    </source>
</reference>
<sequence length="226" mass="24275">MPQQVLLADLLLLRGHVLGCVADYERAAELAEQLVRDAPHDCTALLARARARATFHRFPEALADLDAAARSGVERDTLDAERAAIFQAVGCHADALALQRSAAERRPDLTTLGALAVLQAERGKVAEAERLFTEARRRYQGVSPFPVASLDFRRGLMWLAENHLPTAGAWFDAARRRVPAYAPASGHLAGVDAASGAHEAAIGRLRPLAVSSDDPEYAATLAGVLR</sequence>
<name>A0ABW4FT84_9PSEU</name>
<dbReference type="Proteomes" id="UP001597145">
    <property type="component" value="Unassembled WGS sequence"/>
</dbReference>
<evidence type="ECO:0008006" key="3">
    <source>
        <dbReference type="Google" id="ProtNLM"/>
    </source>
</evidence>
<feature type="non-terminal residue" evidence="1">
    <location>
        <position position="226"/>
    </location>
</feature>
<dbReference type="Gene3D" id="1.25.40.10">
    <property type="entry name" value="Tetratricopeptide repeat domain"/>
    <property type="match status" value="1"/>
</dbReference>
<organism evidence="1 2">
    <name type="scientific">Pseudonocardia aurantiaca</name>
    <dbReference type="NCBI Taxonomy" id="75290"/>
    <lineage>
        <taxon>Bacteria</taxon>
        <taxon>Bacillati</taxon>
        <taxon>Actinomycetota</taxon>
        <taxon>Actinomycetes</taxon>
        <taxon>Pseudonocardiales</taxon>
        <taxon>Pseudonocardiaceae</taxon>
        <taxon>Pseudonocardia</taxon>
    </lineage>
</organism>
<comment type="caution">
    <text evidence="1">The sequence shown here is derived from an EMBL/GenBank/DDBJ whole genome shotgun (WGS) entry which is preliminary data.</text>
</comment>
<evidence type="ECO:0000313" key="1">
    <source>
        <dbReference type="EMBL" id="MFD1533525.1"/>
    </source>
</evidence>
<dbReference type="InterPro" id="IPR011990">
    <property type="entry name" value="TPR-like_helical_dom_sf"/>
</dbReference>
<dbReference type="RefSeq" id="WP_379659968.1">
    <property type="nucleotide sequence ID" value="NZ_JBHUCP010000025.1"/>
</dbReference>
<proteinExistence type="predicted"/>
<dbReference type="EMBL" id="JBHUCP010000025">
    <property type="protein sequence ID" value="MFD1533525.1"/>
    <property type="molecule type" value="Genomic_DNA"/>
</dbReference>
<evidence type="ECO:0000313" key="2">
    <source>
        <dbReference type="Proteomes" id="UP001597145"/>
    </source>
</evidence>
<dbReference type="SUPFAM" id="SSF48452">
    <property type="entry name" value="TPR-like"/>
    <property type="match status" value="1"/>
</dbReference>
<protein>
    <recommendedName>
        <fullName evidence="3">Tetratricopeptide repeat protein</fullName>
    </recommendedName>
</protein>
<accession>A0ABW4FT84</accession>